<reference evidence="1 2" key="1">
    <citation type="submission" date="2018-03" db="EMBL/GenBank/DDBJ databases">
        <authorList>
            <person name="Keele B.F."/>
        </authorList>
    </citation>
    <scope>NUCLEOTIDE SEQUENCE [LARGE SCALE GENOMIC DNA]</scope>
    <source>
        <strain evidence="1 2">CECT 8599</strain>
    </source>
</reference>
<protein>
    <submittedName>
        <fullName evidence="1">Uncharacterized protein</fullName>
    </submittedName>
</protein>
<evidence type="ECO:0000313" key="2">
    <source>
        <dbReference type="Proteomes" id="UP000244880"/>
    </source>
</evidence>
<dbReference type="EMBL" id="OMOR01000001">
    <property type="protein sequence ID" value="SPH22889.1"/>
    <property type="molecule type" value="Genomic_DNA"/>
</dbReference>
<sequence length="38" mass="4226">MTGGLRKVWGAVVQILCRRRFSGKPADVALRFYATPCT</sequence>
<name>A0A2R8BIS5_9RHOB</name>
<keyword evidence="2" id="KW-1185">Reference proteome</keyword>
<dbReference type="AlphaFoldDB" id="A0A2R8BIS5"/>
<gene>
    <name evidence="1" type="ORF">ASD8599_03636</name>
</gene>
<dbReference type="Proteomes" id="UP000244880">
    <property type="component" value="Unassembled WGS sequence"/>
</dbReference>
<evidence type="ECO:0000313" key="1">
    <source>
        <dbReference type="EMBL" id="SPH22889.1"/>
    </source>
</evidence>
<proteinExistence type="predicted"/>
<organism evidence="1 2">
    <name type="scientific">Ascidiaceihabitans donghaensis</name>
    <dbReference type="NCBI Taxonomy" id="1510460"/>
    <lineage>
        <taxon>Bacteria</taxon>
        <taxon>Pseudomonadati</taxon>
        <taxon>Pseudomonadota</taxon>
        <taxon>Alphaproteobacteria</taxon>
        <taxon>Rhodobacterales</taxon>
        <taxon>Paracoccaceae</taxon>
        <taxon>Ascidiaceihabitans</taxon>
    </lineage>
</organism>
<accession>A0A2R8BIS5</accession>